<evidence type="ECO:0000256" key="4">
    <source>
        <dbReference type="ARBA" id="ARBA00023065"/>
    </source>
</evidence>
<dbReference type="InterPro" id="IPR038081">
    <property type="entry name" value="CalX-like_sf"/>
</dbReference>
<dbReference type="GO" id="GO:0098794">
    <property type="term" value="C:postsynapse"/>
    <property type="evidence" value="ECO:0007669"/>
    <property type="project" value="TreeGrafter"/>
</dbReference>
<dbReference type="GO" id="GO:0007154">
    <property type="term" value="P:cell communication"/>
    <property type="evidence" value="ECO:0007669"/>
    <property type="project" value="InterPro"/>
</dbReference>
<dbReference type="InterPro" id="IPR051171">
    <property type="entry name" value="CaCA"/>
</dbReference>
<dbReference type="Pfam" id="PF03160">
    <property type="entry name" value="Calx-beta"/>
    <property type="match status" value="1"/>
</dbReference>
<feature type="domain" description="Calx-beta" evidence="6">
    <location>
        <begin position="1"/>
        <end position="72"/>
    </location>
</feature>
<dbReference type="SUPFAM" id="SSF141072">
    <property type="entry name" value="CalX-like"/>
    <property type="match status" value="1"/>
</dbReference>
<name>A0A4Z2BVI3_9TELE</name>
<evidence type="ECO:0000256" key="1">
    <source>
        <dbReference type="ARBA" id="ARBA00022729"/>
    </source>
</evidence>
<gene>
    <name evidence="7" type="ORF">fugu_016950</name>
</gene>
<dbReference type="Gene3D" id="2.60.40.2030">
    <property type="match status" value="1"/>
</dbReference>
<dbReference type="Proteomes" id="UP000516260">
    <property type="component" value="Chromosome 18"/>
</dbReference>
<feature type="region of interest" description="Disordered" evidence="5">
    <location>
        <begin position="89"/>
        <end position="112"/>
    </location>
</feature>
<protein>
    <recommendedName>
        <fullName evidence="6">Calx-beta domain-containing protein</fullName>
    </recommendedName>
</protein>
<evidence type="ECO:0000313" key="7">
    <source>
        <dbReference type="EMBL" id="TNM95867.1"/>
    </source>
</evidence>
<comment type="caution">
    <text evidence="7">The sequence shown here is derived from an EMBL/GenBank/DDBJ whole genome shotgun (WGS) entry which is preliminary data.</text>
</comment>
<dbReference type="AlphaFoldDB" id="A0A4Z2BVI3"/>
<dbReference type="GO" id="GO:0030424">
    <property type="term" value="C:axon"/>
    <property type="evidence" value="ECO:0007669"/>
    <property type="project" value="TreeGrafter"/>
</dbReference>
<reference evidence="7 8" key="1">
    <citation type="submission" date="2019-04" db="EMBL/GenBank/DDBJ databases">
        <title>The sequence and de novo assembly of Takifugu bimaculatus genome using PacBio and Hi-C technologies.</title>
        <authorList>
            <person name="Xu P."/>
            <person name="Liu B."/>
            <person name="Zhou Z."/>
        </authorList>
    </citation>
    <scope>NUCLEOTIDE SEQUENCE [LARGE SCALE GENOMIC DNA]</scope>
    <source>
        <strain evidence="7">TB-2018</strain>
        <tissue evidence="7">Muscle</tissue>
    </source>
</reference>
<dbReference type="InterPro" id="IPR003644">
    <property type="entry name" value="Calx_beta"/>
</dbReference>
<dbReference type="GO" id="GO:0005432">
    <property type="term" value="F:calcium:sodium antiporter activity"/>
    <property type="evidence" value="ECO:0007669"/>
    <property type="project" value="TreeGrafter"/>
</dbReference>
<organism evidence="7 8">
    <name type="scientific">Takifugu bimaculatus</name>
    <dbReference type="NCBI Taxonomy" id="433685"/>
    <lineage>
        <taxon>Eukaryota</taxon>
        <taxon>Metazoa</taxon>
        <taxon>Chordata</taxon>
        <taxon>Craniata</taxon>
        <taxon>Vertebrata</taxon>
        <taxon>Euteleostomi</taxon>
        <taxon>Actinopterygii</taxon>
        <taxon>Neopterygii</taxon>
        <taxon>Teleostei</taxon>
        <taxon>Neoteleostei</taxon>
        <taxon>Acanthomorphata</taxon>
        <taxon>Eupercaria</taxon>
        <taxon>Tetraodontiformes</taxon>
        <taxon>Tetradontoidea</taxon>
        <taxon>Tetraodontidae</taxon>
        <taxon>Takifugu</taxon>
    </lineage>
</organism>
<keyword evidence="1" id="KW-0732">Signal</keyword>
<dbReference type="PANTHER" id="PTHR11878:SF7">
    <property type="entry name" value="SODIUM_CALCIUM EXCHANGER 3"/>
    <property type="match status" value="1"/>
</dbReference>
<keyword evidence="2" id="KW-0677">Repeat</keyword>
<proteinExistence type="predicted"/>
<sequence length="144" mass="15635">MELKVLRTSGARGTVIVPYRTVEGLAKGGGEDFEDTYGELEFKNDETCKVIHVKIIDDEEYEKNKNFFLELGEPRMALPLCRVEEAGDLPVEDPVGHPEKGGNPLEGAGGVSTSCRWIKRPFAGSTTTQPAFAESGSSEAEAET</sequence>
<evidence type="ECO:0000256" key="3">
    <source>
        <dbReference type="ARBA" id="ARBA00022837"/>
    </source>
</evidence>
<evidence type="ECO:0000259" key="6">
    <source>
        <dbReference type="SMART" id="SM00237"/>
    </source>
</evidence>
<dbReference type="GO" id="GO:0042383">
    <property type="term" value="C:sarcolemma"/>
    <property type="evidence" value="ECO:0007669"/>
    <property type="project" value="TreeGrafter"/>
</dbReference>
<keyword evidence="8" id="KW-1185">Reference proteome</keyword>
<dbReference type="PANTHER" id="PTHR11878">
    <property type="entry name" value="SODIUM/CALCIUM EXCHANGER"/>
    <property type="match status" value="1"/>
</dbReference>
<accession>A0A4Z2BVI3</accession>
<keyword evidence="3" id="KW-0106">Calcium</keyword>
<evidence type="ECO:0000256" key="2">
    <source>
        <dbReference type="ARBA" id="ARBA00022737"/>
    </source>
</evidence>
<dbReference type="SMART" id="SM00237">
    <property type="entry name" value="Calx_beta"/>
    <property type="match status" value="1"/>
</dbReference>
<dbReference type="GO" id="GO:0098703">
    <property type="term" value="P:calcium ion import across plasma membrane"/>
    <property type="evidence" value="ECO:0007669"/>
    <property type="project" value="TreeGrafter"/>
</dbReference>
<dbReference type="EMBL" id="SWLE01000010">
    <property type="protein sequence ID" value="TNM95867.1"/>
    <property type="molecule type" value="Genomic_DNA"/>
</dbReference>
<evidence type="ECO:0000256" key="5">
    <source>
        <dbReference type="SAM" id="MobiDB-lite"/>
    </source>
</evidence>
<keyword evidence="4" id="KW-0813">Transport</keyword>
<keyword evidence="4" id="KW-0406">Ion transport</keyword>
<evidence type="ECO:0000313" key="8">
    <source>
        <dbReference type="Proteomes" id="UP000516260"/>
    </source>
</evidence>